<dbReference type="EMBL" id="WJIE01000009">
    <property type="protein sequence ID" value="MRG95844.1"/>
    <property type="molecule type" value="Genomic_DNA"/>
</dbReference>
<dbReference type="SUPFAM" id="SSF55718">
    <property type="entry name" value="SCP-like"/>
    <property type="match status" value="1"/>
</dbReference>
<dbReference type="PROSITE" id="PS51186">
    <property type="entry name" value="GNAT"/>
    <property type="match status" value="1"/>
</dbReference>
<dbReference type="InterPro" id="IPR051554">
    <property type="entry name" value="Acetyltransferase_Eis"/>
</dbReference>
<dbReference type="RefSeq" id="WP_153822660.1">
    <property type="nucleotide sequence ID" value="NZ_WJIE01000009.1"/>
</dbReference>
<evidence type="ECO:0000259" key="5">
    <source>
        <dbReference type="PROSITE" id="PS51186"/>
    </source>
</evidence>
<evidence type="ECO:0000313" key="6">
    <source>
        <dbReference type="EMBL" id="MRG95844.1"/>
    </source>
</evidence>
<dbReference type="Pfam" id="PF13527">
    <property type="entry name" value="Acetyltransf_9"/>
    <property type="match status" value="1"/>
</dbReference>
<dbReference type="HAMAP" id="MF_01812">
    <property type="entry name" value="Eis"/>
    <property type="match status" value="1"/>
</dbReference>
<organism evidence="6 7">
    <name type="scientific">Polyangium spumosum</name>
    <dbReference type="NCBI Taxonomy" id="889282"/>
    <lineage>
        <taxon>Bacteria</taxon>
        <taxon>Pseudomonadati</taxon>
        <taxon>Myxococcota</taxon>
        <taxon>Polyangia</taxon>
        <taxon>Polyangiales</taxon>
        <taxon>Polyangiaceae</taxon>
        <taxon>Polyangium</taxon>
    </lineage>
</organism>
<feature type="domain" description="N-acetyltransferase" evidence="5">
    <location>
        <begin position="2"/>
        <end position="150"/>
    </location>
</feature>
<dbReference type="Gene3D" id="3.40.630.30">
    <property type="match status" value="2"/>
</dbReference>
<keyword evidence="3 4" id="KW-0012">Acyltransferase</keyword>
<dbReference type="InterPro" id="IPR016181">
    <property type="entry name" value="Acyl_CoA_acyltransferase"/>
</dbReference>
<dbReference type="GO" id="GO:0034069">
    <property type="term" value="F:aminoglycoside N-acetyltransferase activity"/>
    <property type="evidence" value="ECO:0007669"/>
    <property type="project" value="TreeGrafter"/>
</dbReference>
<evidence type="ECO:0000256" key="4">
    <source>
        <dbReference type="HAMAP-Rule" id="MF_01812"/>
    </source>
</evidence>
<evidence type="ECO:0000256" key="3">
    <source>
        <dbReference type="ARBA" id="ARBA00023315"/>
    </source>
</evidence>
<feature type="active site" description="Proton donor" evidence="4">
    <location>
        <position position="120"/>
    </location>
</feature>
<dbReference type="SUPFAM" id="SSF55729">
    <property type="entry name" value="Acyl-CoA N-acyltransferases (Nat)"/>
    <property type="match status" value="1"/>
</dbReference>
<comment type="similarity">
    <text evidence="1 4">Belongs to the acetyltransferase Eis family.</text>
</comment>
<feature type="binding site" evidence="4">
    <location>
        <begin position="79"/>
        <end position="81"/>
    </location>
    <ligand>
        <name>acetyl-CoA</name>
        <dbReference type="ChEBI" id="CHEBI:57288"/>
    </ligand>
</feature>
<gene>
    <name evidence="6" type="ORF">GF068_28575</name>
</gene>
<dbReference type="Proteomes" id="UP000440224">
    <property type="component" value="Unassembled WGS sequence"/>
</dbReference>
<keyword evidence="7" id="KW-1185">Reference proteome</keyword>
<dbReference type="Pfam" id="PF13530">
    <property type="entry name" value="SCP2_2"/>
    <property type="match status" value="1"/>
</dbReference>
<dbReference type="PANTHER" id="PTHR37817:SF1">
    <property type="entry name" value="N-ACETYLTRANSFERASE EIS"/>
    <property type="match status" value="1"/>
</dbReference>
<dbReference type="Gene3D" id="3.30.1050.10">
    <property type="entry name" value="SCP2 sterol-binding domain"/>
    <property type="match status" value="1"/>
</dbReference>
<comment type="subunit">
    <text evidence="4">Homohexamer; trimer of dimers.</text>
</comment>
<evidence type="ECO:0000313" key="7">
    <source>
        <dbReference type="Proteomes" id="UP000440224"/>
    </source>
</evidence>
<feature type="active site" description="Proton acceptor; via carboxylate" evidence="4">
    <location>
        <position position="404"/>
    </location>
</feature>
<evidence type="ECO:0000256" key="1">
    <source>
        <dbReference type="ARBA" id="ARBA00009213"/>
    </source>
</evidence>
<dbReference type="PANTHER" id="PTHR37817">
    <property type="entry name" value="N-ACETYLTRANSFERASE EIS"/>
    <property type="match status" value="1"/>
</dbReference>
<dbReference type="InterPro" id="IPR025559">
    <property type="entry name" value="Eis_dom"/>
</dbReference>
<dbReference type="InterPro" id="IPR022902">
    <property type="entry name" value="NAcTrfase_Eis"/>
</dbReference>
<name>A0A6N7Q0N4_9BACT</name>
<dbReference type="InterPro" id="IPR000182">
    <property type="entry name" value="GNAT_dom"/>
</dbReference>
<dbReference type="GO" id="GO:0030649">
    <property type="term" value="P:aminoglycoside antibiotic catabolic process"/>
    <property type="evidence" value="ECO:0007669"/>
    <property type="project" value="TreeGrafter"/>
</dbReference>
<dbReference type="AlphaFoldDB" id="A0A6N7Q0N4"/>
<comment type="caution">
    <text evidence="6">The sequence shown here is derived from an EMBL/GenBank/DDBJ whole genome shotgun (WGS) entry which is preliminary data.</text>
</comment>
<reference evidence="6 7" key="1">
    <citation type="submission" date="2019-10" db="EMBL/GenBank/DDBJ databases">
        <title>A soil myxobacterium in the family Polyangiaceae.</title>
        <authorList>
            <person name="Li Y."/>
            <person name="Wang J."/>
        </authorList>
    </citation>
    <scope>NUCLEOTIDE SEQUENCE [LARGE SCALE GENOMIC DNA]</scope>
    <source>
        <strain evidence="6 7">DSM 14734</strain>
    </source>
</reference>
<dbReference type="CDD" id="cd04301">
    <property type="entry name" value="NAT_SF"/>
    <property type="match status" value="1"/>
</dbReference>
<dbReference type="Pfam" id="PF17668">
    <property type="entry name" value="Acetyltransf_17"/>
    <property type="match status" value="1"/>
</dbReference>
<accession>A0A6N7Q0N4</accession>
<dbReference type="OrthoDB" id="8399956at2"/>
<keyword evidence="2 4" id="KW-0808">Transferase</keyword>
<sequence>MIDVRLVGPEHIEDLLLPIRTAFGITPPPEPPARGPMAEFETRFVAYEDGAVVGGGGALSITLSVPGGGEVACAGLTMVGVMPTHRRRGVLSAMMRVHLDEARARKQAIATLWTTEGPIYGRYGYGLASLAGDISLERSAASFADRRPLSCRARLVTEAQAAELFPPLWDSARKLHPGMPSRSAAWWQRRRLADPEAARAGKGPLQRVFVELDGRPEAYALYRVEHKWDGHVTAGTLNVIEAVGQSPAGTRAVWRYLLDIDLMRQVTATNLPVDHPLFVLLAEPRCLHFSTYDALWVRIVDVPAALAARTYGARDSIVLEIEDTFCPWNTGRFRLDGAEGRAVPTNESPDLRLPAEALGSAYLGGISFTQLADGGRVEVLEEGAAGRADRLFRSTRAPWCPEAF</sequence>
<dbReference type="NCBIfam" id="NF002367">
    <property type="entry name" value="PRK01346.1-4"/>
    <property type="match status" value="1"/>
</dbReference>
<feature type="binding site" evidence="4">
    <location>
        <begin position="115"/>
        <end position="116"/>
    </location>
    <ligand>
        <name>acetyl-CoA</name>
        <dbReference type="ChEBI" id="CHEBI:57288"/>
    </ligand>
</feature>
<dbReference type="InterPro" id="IPR036527">
    <property type="entry name" value="SCP2_sterol-bd_dom_sf"/>
</dbReference>
<protein>
    <submittedName>
        <fullName evidence="6">GNAT family N-acetyltransferase</fullName>
    </submittedName>
</protein>
<evidence type="ECO:0000256" key="2">
    <source>
        <dbReference type="ARBA" id="ARBA00022679"/>
    </source>
</evidence>
<feature type="binding site" evidence="4">
    <location>
        <begin position="87"/>
        <end position="92"/>
    </location>
    <ligand>
        <name>acetyl-CoA</name>
        <dbReference type="ChEBI" id="CHEBI:57288"/>
    </ligand>
</feature>
<dbReference type="InterPro" id="IPR041380">
    <property type="entry name" value="Acetyltransf_17"/>
</dbReference>
<proteinExistence type="inferred from homology"/>